<dbReference type="GO" id="GO:0046872">
    <property type="term" value="F:metal ion binding"/>
    <property type="evidence" value="ECO:0007669"/>
    <property type="project" value="UniProtKB-KW"/>
</dbReference>
<feature type="region of interest" description="Disordered" evidence="9">
    <location>
        <begin position="35"/>
        <end position="56"/>
    </location>
</feature>
<evidence type="ECO:0000256" key="7">
    <source>
        <dbReference type="ARBA" id="ARBA00023004"/>
    </source>
</evidence>
<gene>
    <name evidence="11" type="primary">fprA</name>
    <name evidence="11" type="ORF">JDO7802_02533</name>
</gene>
<dbReference type="SUPFAM" id="SSF54862">
    <property type="entry name" value="4Fe-4S ferredoxins"/>
    <property type="match status" value="1"/>
</dbReference>
<keyword evidence="6 11" id="KW-0560">Oxidoreductase</keyword>
<evidence type="ECO:0000256" key="2">
    <source>
        <dbReference type="ARBA" id="ARBA00022630"/>
    </source>
</evidence>
<dbReference type="Gene3D" id="3.40.50.720">
    <property type="entry name" value="NAD(P)-binding Rossmann-like Domain"/>
    <property type="match status" value="1"/>
</dbReference>
<dbReference type="GO" id="GO:0004324">
    <property type="term" value="F:ferredoxin-NADP+ reductase activity"/>
    <property type="evidence" value="ECO:0007669"/>
    <property type="project" value="UniProtKB-EC"/>
</dbReference>
<dbReference type="InterPro" id="IPR055275">
    <property type="entry name" value="Ferredox_Rdtase"/>
</dbReference>
<evidence type="ECO:0000256" key="4">
    <source>
        <dbReference type="ARBA" id="ARBA00022827"/>
    </source>
</evidence>
<sequence length="823" mass="89174">MLGPIELAVRIAGRLGYTTDGMDIRQSLDATIEKAEHHPGIGSDPLPAAPTSSPRTPFESHIPFMQQALAHMGWREMIGMVRRMPKLKGQMKRGSTFFDKTFEPRRRTLTAAERADLVSFMKARGALEVGFLPDVDPRLVFAGKTLPERHAIVFTVEMDRAEMATAPSARAFLEVIDGYGALGKIAADTSAWLRARGIAAYPGTNLGGQTDYPAMAEAAGIGAIGYHGLLIGPGAGARTRVSTIYVGIDDLPAPHNPHLWVRDICANCRKCVRSCPPGAIEPAPVPKANGGMRTIRATACRDYFGRNWGCAVCLKVCPFSDKAYDAVKAAHDAARGVIPAPISTIDVPQVQVEGPRVAVIGAGAAGFYLARSILEDDPTARIDLFERLPFPHGLVRYGVAPDHPEVRNKGFTFDRMLEHPRVRLLAGVEIGRDVTPEDLRGAYDAVCLANGAPSDRRLVIEGEDLPGSYAAPDLVRWYNAHPDFYELDPRIGRKVAIIGHGNVALDTARMLLTHPQVLIRTDMMPEAAVRIAASRVEAVEVIGRSGPSQTSFTPKEIVELSELPGVQIVIDPDGLAADLALPLPDPQAERRRRRNLELFAGWAATPRDPAKRPVRIRFFRTPTAIVGTNAVEGLRLDVTRVADRGGRAKIEATGRIETMDCGTVIRAIGFRNVALPGLPFDTGRARVPVGPQGRVLDRTDGRPVPFLYAAGWARRGPIGVIGTNKTDAEEVAEALRADLAAAPDRRGAAGLVPAGAISSEDWTDIAREEKRRGAVRGHGPLRFVDTDEVRAWLDSHGRRRLNDPTLPPEAPEAGRPDPRFIHI</sequence>
<keyword evidence="3" id="KW-0479">Metal-binding</keyword>
<feature type="domain" description="4Fe-4S ferredoxin-type" evidence="10">
    <location>
        <begin position="256"/>
        <end position="285"/>
    </location>
</feature>
<dbReference type="Gene3D" id="3.50.50.60">
    <property type="entry name" value="FAD/NAD(P)-binding domain"/>
    <property type="match status" value="1"/>
</dbReference>
<accession>A0A0M6YL02</accession>
<keyword evidence="12" id="KW-1185">Reference proteome</keyword>
<keyword evidence="4" id="KW-0274">FAD</keyword>
<dbReference type="PROSITE" id="PS00198">
    <property type="entry name" value="4FE4S_FER_1"/>
    <property type="match status" value="1"/>
</dbReference>
<dbReference type="EC" id="1.18.1.2" evidence="11"/>
<dbReference type="PROSITE" id="PS51379">
    <property type="entry name" value="4FE4S_FER_2"/>
    <property type="match status" value="1"/>
</dbReference>
<dbReference type="Proteomes" id="UP000049222">
    <property type="component" value="Unassembled WGS sequence"/>
</dbReference>
<evidence type="ECO:0000313" key="12">
    <source>
        <dbReference type="Proteomes" id="UP000049222"/>
    </source>
</evidence>
<dbReference type="PRINTS" id="PR00419">
    <property type="entry name" value="ADXRDTASE"/>
</dbReference>
<dbReference type="InterPro" id="IPR017900">
    <property type="entry name" value="4Fe4S_Fe_S_CS"/>
</dbReference>
<dbReference type="InterPro" id="IPR036188">
    <property type="entry name" value="FAD/NAD-bd_sf"/>
</dbReference>
<evidence type="ECO:0000256" key="3">
    <source>
        <dbReference type="ARBA" id="ARBA00022723"/>
    </source>
</evidence>
<dbReference type="RefSeq" id="WP_055086084.1">
    <property type="nucleotide sequence ID" value="NZ_CXSU01000012.1"/>
</dbReference>
<evidence type="ECO:0000313" key="11">
    <source>
        <dbReference type="EMBL" id="CTQ50509.1"/>
    </source>
</evidence>
<dbReference type="PANTHER" id="PTHR48467">
    <property type="entry name" value="GLUTAMATE SYNTHASE 1 [NADH], CHLOROPLASTIC-LIKE"/>
    <property type="match status" value="1"/>
</dbReference>
<dbReference type="OrthoDB" id="9803192at2"/>
<keyword evidence="8" id="KW-0411">Iron-sulfur</keyword>
<dbReference type="PANTHER" id="PTHR48467:SF1">
    <property type="entry name" value="GLUTAMATE SYNTHASE 1 [NADH], CHLOROPLASTIC-LIKE"/>
    <property type="match status" value="1"/>
</dbReference>
<evidence type="ECO:0000256" key="9">
    <source>
        <dbReference type="SAM" id="MobiDB-lite"/>
    </source>
</evidence>
<dbReference type="STRING" id="420998.JDO7802_02533"/>
<keyword evidence="2" id="KW-0285">Flavoprotein</keyword>
<evidence type="ECO:0000256" key="8">
    <source>
        <dbReference type="ARBA" id="ARBA00023014"/>
    </source>
</evidence>
<dbReference type="InterPro" id="IPR017896">
    <property type="entry name" value="4Fe4S_Fe-S-bd"/>
</dbReference>
<reference evidence="11 12" key="1">
    <citation type="submission" date="2015-07" db="EMBL/GenBank/DDBJ databases">
        <authorList>
            <person name="Noorani M."/>
        </authorList>
    </citation>
    <scope>NUCLEOTIDE SEQUENCE [LARGE SCALE GENOMIC DNA]</scope>
    <source>
        <strain evidence="11 12">CECT 7802</strain>
    </source>
</reference>
<keyword evidence="5" id="KW-0521">NADP</keyword>
<name>A0A0M6YL02_9RHOB</name>
<organism evidence="11 12">
    <name type="scientific">Jannaschia donghaensis</name>
    <dbReference type="NCBI Taxonomy" id="420998"/>
    <lineage>
        <taxon>Bacteria</taxon>
        <taxon>Pseudomonadati</taxon>
        <taxon>Pseudomonadota</taxon>
        <taxon>Alphaproteobacteria</taxon>
        <taxon>Rhodobacterales</taxon>
        <taxon>Roseobacteraceae</taxon>
        <taxon>Jannaschia</taxon>
    </lineage>
</organism>
<comment type="cofactor">
    <cofactor evidence="1">
        <name>FAD</name>
        <dbReference type="ChEBI" id="CHEBI:57692"/>
    </cofactor>
</comment>
<dbReference type="Gene3D" id="3.30.70.20">
    <property type="match status" value="1"/>
</dbReference>
<evidence type="ECO:0000256" key="1">
    <source>
        <dbReference type="ARBA" id="ARBA00001974"/>
    </source>
</evidence>
<dbReference type="EMBL" id="CXSU01000012">
    <property type="protein sequence ID" value="CTQ50509.1"/>
    <property type="molecule type" value="Genomic_DNA"/>
</dbReference>
<feature type="compositionally biased region" description="Basic and acidic residues" evidence="9">
    <location>
        <begin position="812"/>
        <end position="823"/>
    </location>
</feature>
<protein>
    <submittedName>
        <fullName evidence="11">NADPH-ferredoxin reductase FprA</fullName>
        <ecNumber evidence="11">1.18.1.2</ecNumber>
    </submittedName>
</protein>
<proteinExistence type="predicted"/>
<feature type="region of interest" description="Disordered" evidence="9">
    <location>
        <begin position="798"/>
        <end position="823"/>
    </location>
</feature>
<dbReference type="SUPFAM" id="SSF51971">
    <property type="entry name" value="Nucleotide-binding domain"/>
    <property type="match status" value="1"/>
</dbReference>
<evidence type="ECO:0000256" key="5">
    <source>
        <dbReference type="ARBA" id="ARBA00022857"/>
    </source>
</evidence>
<dbReference type="GO" id="GO:0051536">
    <property type="term" value="F:iron-sulfur cluster binding"/>
    <property type="evidence" value="ECO:0007669"/>
    <property type="project" value="UniProtKB-KW"/>
</dbReference>
<keyword evidence="7" id="KW-0408">Iron</keyword>
<evidence type="ECO:0000256" key="6">
    <source>
        <dbReference type="ARBA" id="ARBA00023002"/>
    </source>
</evidence>
<evidence type="ECO:0000259" key="10">
    <source>
        <dbReference type="PROSITE" id="PS51379"/>
    </source>
</evidence>
<dbReference type="AlphaFoldDB" id="A0A0M6YL02"/>